<organism evidence="1 2">
    <name type="scientific">Botryotinia calthae</name>
    <dbReference type="NCBI Taxonomy" id="38488"/>
    <lineage>
        <taxon>Eukaryota</taxon>
        <taxon>Fungi</taxon>
        <taxon>Dikarya</taxon>
        <taxon>Ascomycota</taxon>
        <taxon>Pezizomycotina</taxon>
        <taxon>Leotiomycetes</taxon>
        <taxon>Helotiales</taxon>
        <taxon>Sclerotiniaceae</taxon>
        <taxon>Botryotinia</taxon>
    </lineage>
</organism>
<evidence type="ECO:0000313" key="2">
    <source>
        <dbReference type="Proteomes" id="UP000297299"/>
    </source>
</evidence>
<gene>
    <name evidence="1" type="ORF">BOTCAL_0314g00010</name>
</gene>
<dbReference type="EMBL" id="PHWZ01000313">
    <property type="protein sequence ID" value="TEY46764.1"/>
    <property type="molecule type" value="Genomic_DNA"/>
</dbReference>
<dbReference type="OrthoDB" id="3889179at2759"/>
<sequence>MPEVRLLGPDYEEIDYKVCGAVDYDRAMSWESGDSSGRIAIGTGQNISTIHGADIGKSNIDLPVGWLVLVTKAKFRLSISSSPVSKSSLTARASRAIPSSTDVIAF</sequence>
<reference evidence="1 2" key="1">
    <citation type="submission" date="2017-11" db="EMBL/GenBank/DDBJ databases">
        <title>Comparative genomics of Botrytis spp.</title>
        <authorList>
            <person name="Valero-Jimenez C.A."/>
            <person name="Tapia P."/>
            <person name="Veloso J."/>
            <person name="Silva-Moreno E."/>
            <person name="Staats M."/>
            <person name="Valdes J.H."/>
            <person name="Van Kan J.A.L."/>
        </authorList>
    </citation>
    <scope>NUCLEOTIDE SEQUENCE [LARGE SCALE GENOMIC DNA]</scope>
    <source>
        <strain evidence="1 2">MUCL2830</strain>
    </source>
</reference>
<proteinExistence type="predicted"/>
<comment type="caution">
    <text evidence="1">The sequence shown here is derived from an EMBL/GenBank/DDBJ whole genome shotgun (WGS) entry which is preliminary data.</text>
</comment>
<dbReference type="AlphaFoldDB" id="A0A4Y8CW59"/>
<dbReference type="Proteomes" id="UP000297299">
    <property type="component" value="Unassembled WGS sequence"/>
</dbReference>
<evidence type="ECO:0000313" key="1">
    <source>
        <dbReference type="EMBL" id="TEY46764.1"/>
    </source>
</evidence>
<name>A0A4Y8CW59_9HELO</name>
<accession>A0A4Y8CW59</accession>
<protein>
    <submittedName>
        <fullName evidence="1">Uncharacterized protein</fullName>
    </submittedName>
</protein>
<keyword evidence="2" id="KW-1185">Reference proteome</keyword>